<protein>
    <submittedName>
        <fullName evidence="1">Uncharacterized protein</fullName>
    </submittedName>
</protein>
<comment type="caution">
    <text evidence="1">The sequence shown here is derived from an EMBL/GenBank/DDBJ whole genome shotgun (WGS) entry which is preliminary data.</text>
</comment>
<evidence type="ECO:0000313" key="1">
    <source>
        <dbReference type="EMBL" id="KAK9082814.1"/>
    </source>
</evidence>
<reference evidence="1 2" key="1">
    <citation type="submission" date="2024-01" db="EMBL/GenBank/DDBJ databases">
        <title>Genome assemblies of Stephania.</title>
        <authorList>
            <person name="Yang L."/>
        </authorList>
    </citation>
    <scope>NUCLEOTIDE SEQUENCE [LARGE SCALE GENOMIC DNA]</scope>
    <source>
        <strain evidence="1">JXDWG</strain>
        <tissue evidence="1">Leaf</tissue>
    </source>
</reference>
<sequence length="87" mass="9751">MSGMVRSEVAERRSRRGCAAAATAVMVSRQWRIGSGVNVQRWRRREGRQWRWGFGDPGDVEEDGAELEGCATADVQRRTRRASKAAT</sequence>
<organism evidence="1 2">
    <name type="scientific">Stephania cephalantha</name>
    <dbReference type="NCBI Taxonomy" id="152367"/>
    <lineage>
        <taxon>Eukaryota</taxon>
        <taxon>Viridiplantae</taxon>
        <taxon>Streptophyta</taxon>
        <taxon>Embryophyta</taxon>
        <taxon>Tracheophyta</taxon>
        <taxon>Spermatophyta</taxon>
        <taxon>Magnoliopsida</taxon>
        <taxon>Ranunculales</taxon>
        <taxon>Menispermaceae</taxon>
        <taxon>Menispermoideae</taxon>
        <taxon>Cissampelideae</taxon>
        <taxon>Stephania</taxon>
    </lineage>
</organism>
<name>A0AAP0HDE0_9MAGN</name>
<accession>A0AAP0HDE0</accession>
<dbReference type="Proteomes" id="UP001419268">
    <property type="component" value="Unassembled WGS sequence"/>
</dbReference>
<dbReference type="AlphaFoldDB" id="A0AAP0HDE0"/>
<dbReference type="EMBL" id="JBBNAG010000013">
    <property type="protein sequence ID" value="KAK9082814.1"/>
    <property type="molecule type" value="Genomic_DNA"/>
</dbReference>
<evidence type="ECO:0000313" key="2">
    <source>
        <dbReference type="Proteomes" id="UP001419268"/>
    </source>
</evidence>
<gene>
    <name evidence="1" type="ORF">Scep_029285</name>
</gene>
<keyword evidence="2" id="KW-1185">Reference proteome</keyword>
<proteinExistence type="predicted"/>